<feature type="transmembrane region" description="Helical" evidence="1">
    <location>
        <begin position="33"/>
        <end position="51"/>
    </location>
</feature>
<protein>
    <submittedName>
        <fullName evidence="2">Uncharacterized protein</fullName>
    </submittedName>
</protein>
<comment type="caution">
    <text evidence="2">The sequence shown here is derived from an EMBL/GenBank/DDBJ whole genome shotgun (WGS) entry which is preliminary data.</text>
</comment>
<reference evidence="2 3" key="1">
    <citation type="journal article" date="2015" name="Nature">
        <title>rRNA introns, odd ribosomes, and small enigmatic genomes across a large radiation of phyla.</title>
        <authorList>
            <person name="Brown C.T."/>
            <person name="Hug L.A."/>
            <person name="Thomas B.C."/>
            <person name="Sharon I."/>
            <person name="Castelle C.J."/>
            <person name="Singh A."/>
            <person name="Wilkins M.J."/>
            <person name="Williams K.H."/>
            <person name="Banfield J.F."/>
        </authorList>
    </citation>
    <scope>NUCLEOTIDE SEQUENCE [LARGE SCALE GENOMIC DNA]</scope>
</reference>
<name>A0A0G1PJ56_9BACT</name>
<organism evidence="2 3">
    <name type="scientific">Candidatus Collierbacteria bacterium GW2011_GWA2_46_26</name>
    <dbReference type="NCBI Taxonomy" id="1618381"/>
    <lineage>
        <taxon>Bacteria</taxon>
        <taxon>Candidatus Collieribacteriota</taxon>
    </lineage>
</organism>
<sequence>MEVLMEMTYALLALGILLTAVAALNVKSHGWKRGLILTVAMMVTAVILITLVTIFEPWGLLVIALILLVVVVFFL</sequence>
<feature type="transmembrane region" description="Helical" evidence="1">
    <location>
        <begin position="58"/>
        <end position="74"/>
    </location>
</feature>
<dbReference type="Proteomes" id="UP000034794">
    <property type="component" value="Unassembled WGS sequence"/>
</dbReference>
<dbReference type="EMBL" id="LCMI01000007">
    <property type="protein sequence ID" value="KKU32781.1"/>
    <property type="molecule type" value="Genomic_DNA"/>
</dbReference>
<gene>
    <name evidence="2" type="ORF">UX47_C0007G0025</name>
</gene>
<proteinExistence type="predicted"/>
<keyword evidence="1" id="KW-0812">Transmembrane</keyword>
<evidence type="ECO:0000313" key="2">
    <source>
        <dbReference type="EMBL" id="KKU32781.1"/>
    </source>
</evidence>
<keyword evidence="1" id="KW-0472">Membrane</keyword>
<keyword evidence="1" id="KW-1133">Transmembrane helix</keyword>
<evidence type="ECO:0000313" key="3">
    <source>
        <dbReference type="Proteomes" id="UP000034794"/>
    </source>
</evidence>
<dbReference type="AlphaFoldDB" id="A0A0G1PJ56"/>
<accession>A0A0G1PJ56</accession>
<evidence type="ECO:0000256" key="1">
    <source>
        <dbReference type="SAM" id="Phobius"/>
    </source>
</evidence>